<reference evidence="1" key="2">
    <citation type="journal article" date="2021" name="PeerJ">
        <title>Extensive microbial diversity within the chicken gut microbiome revealed by metagenomics and culture.</title>
        <authorList>
            <person name="Gilroy R."/>
            <person name="Ravi A."/>
            <person name="Getino M."/>
            <person name="Pursley I."/>
            <person name="Horton D.L."/>
            <person name="Alikhan N.F."/>
            <person name="Baker D."/>
            <person name="Gharbi K."/>
            <person name="Hall N."/>
            <person name="Watson M."/>
            <person name="Adriaenssens E.M."/>
            <person name="Foster-Nyarko E."/>
            <person name="Jarju S."/>
            <person name="Secka A."/>
            <person name="Antonio M."/>
            <person name="Oren A."/>
            <person name="Chaudhuri R.R."/>
            <person name="La Ragione R."/>
            <person name="Hildebrand F."/>
            <person name="Pallen M.J."/>
        </authorList>
    </citation>
    <scope>NUCLEOTIDE SEQUENCE</scope>
    <source>
        <strain evidence="1">CHK158-818</strain>
    </source>
</reference>
<sequence>MDVGITELFETLIKQYRELEPSLAAFKQALEEDITLQDEYTEWCDAMGYSEKKGFEEFYYEYIEHSDSIWDSIYPNKEEFDGYDLQD</sequence>
<proteinExistence type="predicted"/>
<organism evidence="1 2">
    <name type="scientific">Candidatus Gallibacteroides avistercoris</name>
    <dbReference type="NCBI Taxonomy" id="2840833"/>
    <lineage>
        <taxon>Bacteria</taxon>
        <taxon>Pseudomonadati</taxon>
        <taxon>Bacteroidota</taxon>
        <taxon>Bacteroidia</taxon>
        <taxon>Bacteroidales</taxon>
        <taxon>Bacteroidaceae</taxon>
        <taxon>Bacteroidaceae incertae sedis</taxon>
        <taxon>Candidatus Gallibacteroides</taxon>
    </lineage>
</organism>
<dbReference type="EMBL" id="DVNA01000152">
    <property type="protein sequence ID" value="HIU55523.1"/>
    <property type="molecule type" value="Genomic_DNA"/>
</dbReference>
<evidence type="ECO:0000313" key="2">
    <source>
        <dbReference type="Proteomes" id="UP000824112"/>
    </source>
</evidence>
<name>A0A9D1SDE9_9BACT</name>
<accession>A0A9D1SDE9</accession>
<evidence type="ECO:0000313" key="1">
    <source>
        <dbReference type="EMBL" id="HIU55523.1"/>
    </source>
</evidence>
<gene>
    <name evidence="1" type="ORF">IAB03_06950</name>
</gene>
<protein>
    <submittedName>
        <fullName evidence="1">Uncharacterized protein</fullName>
    </submittedName>
</protein>
<dbReference type="Proteomes" id="UP000824112">
    <property type="component" value="Unassembled WGS sequence"/>
</dbReference>
<comment type="caution">
    <text evidence="1">The sequence shown here is derived from an EMBL/GenBank/DDBJ whole genome shotgun (WGS) entry which is preliminary data.</text>
</comment>
<reference evidence="1" key="1">
    <citation type="submission" date="2020-10" db="EMBL/GenBank/DDBJ databases">
        <authorList>
            <person name="Gilroy R."/>
        </authorList>
    </citation>
    <scope>NUCLEOTIDE SEQUENCE</scope>
    <source>
        <strain evidence="1">CHK158-818</strain>
    </source>
</reference>
<dbReference type="AlphaFoldDB" id="A0A9D1SDE9"/>